<sequence length="170" mass="19379">MKCSVHLFYFLILCSGVRSNVQLVQSGGGMKKPGKSITLSCKTSGFQLKSYYMSWIRQAQGKGLEWIGRIDPEDGETKYAPTFTERVSLTADLTEEMLNLQINNPRAEDTGVYYCARDHSELKEVRARTKTTLEHLRGFPFRTSSFKHRQTSLKKTTVSLFKCKFTPSFT</sequence>
<proteinExistence type="predicted"/>
<dbReference type="Pfam" id="PF07686">
    <property type="entry name" value="V-set"/>
    <property type="match status" value="1"/>
</dbReference>
<evidence type="ECO:0000256" key="2">
    <source>
        <dbReference type="ARBA" id="ARBA00023130"/>
    </source>
</evidence>
<dbReference type="FunFam" id="2.60.40.10:FF:001878">
    <property type="entry name" value="Immunoglobulin heavy variable 1-4"/>
    <property type="match status" value="1"/>
</dbReference>
<keyword evidence="4" id="KW-0732">Signal</keyword>
<gene>
    <name evidence="6" type="ORF">NDU88_003800</name>
</gene>
<evidence type="ECO:0000256" key="3">
    <source>
        <dbReference type="ARBA" id="ARBA00043265"/>
    </source>
</evidence>
<keyword evidence="2" id="KW-1064">Adaptive immunity</keyword>
<dbReference type="GO" id="GO:0019814">
    <property type="term" value="C:immunoglobulin complex"/>
    <property type="evidence" value="ECO:0007669"/>
    <property type="project" value="UniProtKB-KW"/>
</dbReference>
<evidence type="ECO:0000256" key="4">
    <source>
        <dbReference type="SAM" id="SignalP"/>
    </source>
</evidence>
<dbReference type="InterPro" id="IPR050199">
    <property type="entry name" value="IgHV"/>
</dbReference>
<evidence type="ECO:0000259" key="5">
    <source>
        <dbReference type="PROSITE" id="PS50835"/>
    </source>
</evidence>
<accession>A0AAV7QAP8</accession>
<dbReference type="InterPro" id="IPR003599">
    <property type="entry name" value="Ig_sub"/>
</dbReference>
<name>A0AAV7QAP8_PLEWA</name>
<comment type="caution">
    <text evidence="6">The sequence shown here is derived from an EMBL/GenBank/DDBJ whole genome shotgun (WGS) entry which is preliminary data.</text>
</comment>
<feature type="chain" id="PRO_5043698076" description="Ig-like domain-containing protein" evidence="4">
    <location>
        <begin position="20"/>
        <end position="170"/>
    </location>
</feature>
<dbReference type="SMART" id="SM00409">
    <property type="entry name" value="IG"/>
    <property type="match status" value="1"/>
</dbReference>
<dbReference type="Proteomes" id="UP001066276">
    <property type="component" value="Chromosome 6"/>
</dbReference>
<dbReference type="SUPFAM" id="SSF48726">
    <property type="entry name" value="Immunoglobulin"/>
    <property type="match status" value="1"/>
</dbReference>
<dbReference type="InterPro" id="IPR013106">
    <property type="entry name" value="Ig_V-set"/>
</dbReference>
<dbReference type="GO" id="GO:0005576">
    <property type="term" value="C:extracellular region"/>
    <property type="evidence" value="ECO:0007669"/>
    <property type="project" value="UniProtKB-ARBA"/>
</dbReference>
<dbReference type="PANTHER" id="PTHR23266">
    <property type="entry name" value="IMMUNOGLOBULIN HEAVY CHAIN"/>
    <property type="match status" value="1"/>
</dbReference>
<dbReference type="Gene3D" id="2.60.40.10">
    <property type="entry name" value="Immunoglobulins"/>
    <property type="match status" value="1"/>
</dbReference>
<dbReference type="InterPro" id="IPR036179">
    <property type="entry name" value="Ig-like_dom_sf"/>
</dbReference>
<feature type="signal peptide" evidence="4">
    <location>
        <begin position="1"/>
        <end position="19"/>
    </location>
</feature>
<evidence type="ECO:0000256" key="1">
    <source>
        <dbReference type="ARBA" id="ARBA00022859"/>
    </source>
</evidence>
<keyword evidence="3" id="KW-1280">Immunoglobulin</keyword>
<dbReference type="GO" id="GO:0002250">
    <property type="term" value="P:adaptive immune response"/>
    <property type="evidence" value="ECO:0007669"/>
    <property type="project" value="UniProtKB-KW"/>
</dbReference>
<organism evidence="6 7">
    <name type="scientific">Pleurodeles waltl</name>
    <name type="common">Iberian ribbed newt</name>
    <dbReference type="NCBI Taxonomy" id="8319"/>
    <lineage>
        <taxon>Eukaryota</taxon>
        <taxon>Metazoa</taxon>
        <taxon>Chordata</taxon>
        <taxon>Craniata</taxon>
        <taxon>Vertebrata</taxon>
        <taxon>Euteleostomi</taxon>
        <taxon>Amphibia</taxon>
        <taxon>Batrachia</taxon>
        <taxon>Caudata</taxon>
        <taxon>Salamandroidea</taxon>
        <taxon>Salamandridae</taxon>
        <taxon>Pleurodelinae</taxon>
        <taxon>Pleurodeles</taxon>
    </lineage>
</organism>
<protein>
    <recommendedName>
        <fullName evidence="5">Ig-like domain-containing protein</fullName>
    </recommendedName>
</protein>
<dbReference type="SMART" id="SM00406">
    <property type="entry name" value="IGv"/>
    <property type="match status" value="1"/>
</dbReference>
<dbReference type="InterPro" id="IPR013783">
    <property type="entry name" value="Ig-like_fold"/>
</dbReference>
<dbReference type="InterPro" id="IPR007110">
    <property type="entry name" value="Ig-like_dom"/>
</dbReference>
<dbReference type="PROSITE" id="PS50835">
    <property type="entry name" value="IG_LIKE"/>
    <property type="match status" value="1"/>
</dbReference>
<dbReference type="EMBL" id="JANPWB010000010">
    <property type="protein sequence ID" value="KAJ1137393.1"/>
    <property type="molecule type" value="Genomic_DNA"/>
</dbReference>
<feature type="domain" description="Ig-like" evidence="5">
    <location>
        <begin position="34"/>
        <end position="126"/>
    </location>
</feature>
<keyword evidence="1" id="KW-0391">Immunity</keyword>
<dbReference type="AlphaFoldDB" id="A0AAV7QAP8"/>
<reference evidence="6" key="1">
    <citation type="journal article" date="2022" name="bioRxiv">
        <title>Sequencing and chromosome-scale assembly of the giantPleurodeles waltlgenome.</title>
        <authorList>
            <person name="Brown T."/>
            <person name="Elewa A."/>
            <person name="Iarovenko S."/>
            <person name="Subramanian E."/>
            <person name="Araus A.J."/>
            <person name="Petzold A."/>
            <person name="Susuki M."/>
            <person name="Suzuki K.-i.T."/>
            <person name="Hayashi T."/>
            <person name="Toyoda A."/>
            <person name="Oliveira C."/>
            <person name="Osipova E."/>
            <person name="Leigh N.D."/>
            <person name="Simon A."/>
            <person name="Yun M.H."/>
        </authorList>
    </citation>
    <scope>NUCLEOTIDE SEQUENCE</scope>
    <source>
        <strain evidence="6">20211129_DDA</strain>
        <tissue evidence="6">Liver</tissue>
    </source>
</reference>
<keyword evidence="7" id="KW-1185">Reference proteome</keyword>
<evidence type="ECO:0000313" key="7">
    <source>
        <dbReference type="Proteomes" id="UP001066276"/>
    </source>
</evidence>
<evidence type="ECO:0000313" key="6">
    <source>
        <dbReference type="EMBL" id="KAJ1137393.1"/>
    </source>
</evidence>